<dbReference type="EMBL" id="QFOL01000526">
    <property type="protein sequence ID" value="PZP41933.1"/>
    <property type="molecule type" value="Genomic_DNA"/>
</dbReference>
<name>A0A2W5EHC7_9HYPH</name>
<protein>
    <submittedName>
        <fullName evidence="1">Uncharacterized protein</fullName>
    </submittedName>
</protein>
<organism evidence="1 2">
    <name type="scientific">Agrobacterium fabrum</name>
    <dbReference type="NCBI Taxonomy" id="1176649"/>
    <lineage>
        <taxon>Bacteria</taxon>
        <taxon>Pseudomonadati</taxon>
        <taxon>Pseudomonadota</taxon>
        <taxon>Alphaproteobacteria</taxon>
        <taxon>Hyphomicrobiales</taxon>
        <taxon>Rhizobiaceae</taxon>
        <taxon>Rhizobium/Agrobacterium group</taxon>
        <taxon>Agrobacterium</taxon>
        <taxon>Agrobacterium tumefaciens complex</taxon>
    </lineage>
</organism>
<comment type="caution">
    <text evidence="1">The sequence shown here is derived from an EMBL/GenBank/DDBJ whole genome shotgun (WGS) entry which is preliminary data.</text>
</comment>
<proteinExistence type="predicted"/>
<reference evidence="1 2" key="1">
    <citation type="submission" date="2017-08" db="EMBL/GenBank/DDBJ databases">
        <title>Infants hospitalized years apart are colonized by the same room-sourced microbial strains.</title>
        <authorList>
            <person name="Brooks B."/>
            <person name="Olm M.R."/>
            <person name="Firek B.A."/>
            <person name="Baker R."/>
            <person name="Thomas B.C."/>
            <person name="Morowitz M.J."/>
            <person name="Banfield J.F."/>
        </authorList>
    </citation>
    <scope>NUCLEOTIDE SEQUENCE [LARGE SCALE GENOMIC DNA]</scope>
    <source>
        <strain evidence="1">S2_009_000_R2_73</strain>
    </source>
</reference>
<evidence type="ECO:0000313" key="1">
    <source>
        <dbReference type="EMBL" id="PZP41933.1"/>
    </source>
</evidence>
<gene>
    <name evidence="1" type="ORF">DI595_22750</name>
</gene>
<dbReference type="AlphaFoldDB" id="A0A2W5EHC7"/>
<accession>A0A2W5EHC7</accession>
<sequence>MGLLPRIDFDFRADAQGFQDMFRWRLKPKAGAANPGAGAVQGAGIAVPGAVVSGCVLMCEI</sequence>
<dbReference type="Proteomes" id="UP000249769">
    <property type="component" value="Unassembled WGS sequence"/>
</dbReference>
<evidence type="ECO:0000313" key="2">
    <source>
        <dbReference type="Proteomes" id="UP000249769"/>
    </source>
</evidence>